<reference evidence="6" key="1">
    <citation type="submission" date="2018-06" db="EMBL/GenBank/DDBJ databases">
        <authorList>
            <person name="Guldener U."/>
        </authorList>
    </citation>
    <scope>NUCLEOTIDE SEQUENCE [LARGE SCALE GENOMIC DNA]</scope>
    <source>
        <strain evidence="6">UTAD17</strain>
    </source>
</reference>
<dbReference type="VEuPathDB" id="FungiDB:SCODWIG_03050"/>
<name>A0A376B9P4_9ASCO</name>
<dbReference type="OrthoDB" id="6921389at2759"/>
<keyword evidence="3" id="KW-0460">Magnesium</keyword>
<dbReference type="Pfam" id="PF00348">
    <property type="entry name" value="polyprenyl_synt"/>
    <property type="match status" value="1"/>
</dbReference>
<evidence type="ECO:0000256" key="3">
    <source>
        <dbReference type="ARBA" id="ARBA00022842"/>
    </source>
</evidence>
<dbReference type="PROSITE" id="PS00444">
    <property type="entry name" value="POLYPRENYL_SYNTHASE_2"/>
    <property type="match status" value="1"/>
</dbReference>
<dbReference type="InterPro" id="IPR000092">
    <property type="entry name" value="Polyprenyl_synt"/>
</dbReference>
<dbReference type="GO" id="GO:0004659">
    <property type="term" value="F:prenyltransferase activity"/>
    <property type="evidence" value="ECO:0007669"/>
    <property type="project" value="InterPro"/>
</dbReference>
<dbReference type="PANTHER" id="PTHR12001:SF44">
    <property type="entry name" value="GERANYLGERANYL PYROPHOSPHATE SYNTHASE"/>
    <property type="match status" value="1"/>
</dbReference>
<dbReference type="GO" id="GO:0008299">
    <property type="term" value="P:isoprenoid biosynthetic process"/>
    <property type="evidence" value="ECO:0007669"/>
    <property type="project" value="InterPro"/>
</dbReference>
<protein>
    <submittedName>
        <fullName evidence="5">Related to Geranylgeranyl pyrophosphate synthase</fullName>
    </submittedName>
</protein>
<evidence type="ECO:0000256" key="4">
    <source>
        <dbReference type="RuleBase" id="RU004466"/>
    </source>
</evidence>
<comment type="similarity">
    <text evidence="4">Belongs to the FPP/GGPP synthase family.</text>
</comment>
<dbReference type="SUPFAM" id="SSF48576">
    <property type="entry name" value="Terpenoid synthases"/>
    <property type="match status" value="1"/>
</dbReference>
<proteinExistence type="inferred from homology"/>
<dbReference type="AlphaFoldDB" id="A0A376B9P4"/>
<dbReference type="PANTHER" id="PTHR12001">
    <property type="entry name" value="GERANYLGERANYL PYROPHOSPHATE SYNTHASE"/>
    <property type="match status" value="1"/>
</dbReference>
<evidence type="ECO:0000256" key="2">
    <source>
        <dbReference type="ARBA" id="ARBA00022723"/>
    </source>
</evidence>
<dbReference type="SFLD" id="SFLDS00005">
    <property type="entry name" value="Isoprenoid_Synthase_Type_I"/>
    <property type="match status" value="1"/>
</dbReference>
<accession>A0A376B9P4</accession>
<organism evidence="5 6">
    <name type="scientific">Saccharomycodes ludwigii</name>
    <dbReference type="NCBI Taxonomy" id="36035"/>
    <lineage>
        <taxon>Eukaryota</taxon>
        <taxon>Fungi</taxon>
        <taxon>Dikarya</taxon>
        <taxon>Ascomycota</taxon>
        <taxon>Saccharomycotina</taxon>
        <taxon>Saccharomycetes</taxon>
        <taxon>Saccharomycodales</taxon>
        <taxon>Saccharomycodaceae</taxon>
        <taxon>Saccharomycodes</taxon>
    </lineage>
</organism>
<gene>
    <name evidence="5" type="ORF">SCODWIG_03050</name>
</gene>
<keyword evidence="6" id="KW-1185">Reference proteome</keyword>
<dbReference type="PROSITE" id="PS00723">
    <property type="entry name" value="POLYPRENYL_SYNTHASE_1"/>
    <property type="match status" value="1"/>
</dbReference>
<evidence type="ECO:0000313" key="5">
    <source>
        <dbReference type="EMBL" id="SSD61289.1"/>
    </source>
</evidence>
<dbReference type="Proteomes" id="UP000262825">
    <property type="component" value="Unassembled WGS sequence"/>
</dbReference>
<keyword evidence="1 4" id="KW-0808">Transferase</keyword>
<dbReference type="EMBL" id="UFAJ01000639">
    <property type="protein sequence ID" value="SSD61289.1"/>
    <property type="molecule type" value="Genomic_DNA"/>
</dbReference>
<evidence type="ECO:0000256" key="1">
    <source>
        <dbReference type="ARBA" id="ARBA00022679"/>
    </source>
</evidence>
<dbReference type="InterPro" id="IPR033749">
    <property type="entry name" value="Polyprenyl_synt_CS"/>
</dbReference>
<evidence type="ECO:0000313" key="6">
    <source>
        <dbReference type="Proteomes" id="UP000262825"/>
    </source>
</evidence>
<dbReference type="GO" id="GO:0046872">
    <property type="term" value="F:metal ion binding"/>
    <property type="evidence" value="ECO:0007669"/>
    <property type="project" value="UniProtKB-KW"/>
</dbReference>
<dbReference type="Gene3D" id="1.10.600.10">
    <property type="entry name" value="Farnesyl Diphosphate Synthase"/>
    <property type="match status" value="1"/>
</dbReference>
<keyword evidence="2" id="KW-0479">Metal-binding</keyword>
<sequence>MNEKLLDEICCNAPLWNKDLEELVTRPYNYLSNNTSGKNFRTLLIKNFNEIYYHLPPDKVELICLVAEKLHNASLIIDDIEDNSEQRRGLKTCHLVYGIAGSLNSANYAYFEALQLLIDYNKLIDRNDLRLLTIIKIFNEELLNLHRGQGLDIYWRDYMIRVKDLIPKEIDYYNMVMNKTGGLFRLIIKLMQCYIRPEEENIKQNEENVHFCNLLGILYQVKDDYLNLIETTEVSINKGTFAEDITEGKFSFPIIHGINYELERENSSFIYNILRSKTKNPETKRKVLDYLKNESKSLDYTKDKIIEIGELIKKKYLSDTKKFQKLIQIIDKLIYGK</sequence>
<dbReference type="InterPro" id="IPR008949">
    <property type="entry name" value="Isoprenoid_synthase_dom_sf"/>
</dbReference>